<organism evidence="2 3">
    <name type="scientific">Scopulibacillus daqui</name>
    <dbReference type="NCBI Taxonomy" id="1469162"/>
    <lineage>
        <taxon>Bacteria</taxon>
        <taxon>Bacillati</taxon>
        <taxon>Bacillota</taxon>
        <taxon>Bacilli</taxon>
        <taxon>Bacillales</taxon>
        <taxon>Sporolactobacillaceae</taxon>
        <taxon>Scopulibacillus</taxon>
    </lineage>
</organism>
<name>A0ABS2PY33_9BACL</name>
<sequence>MTPSNKLLFKLLFIMSPIIFMVIFLLYNLFINNNNFLSSIMNALSIVAIYYFCISLYFIFFNIKDDKTNNM</sequence>
<proteinExistence type="predicted"/>
<evidence type="ECO:0000256" key="1">
    <source>
        <dbReference type="SAM" id="Phobius"/>
    </source>
</evidence>
<keyword evidence="1" id="KW-0472">Membrane</keyword>
<keyword evidence="3" id="KW-1185">Reference proteome</keyword>
<dbReference type="EMBL" id="JAFBER010000005">
    <property type="protein sequence ID" value="MBM7644954.1"/>
    <property type="molecule type" value="Genomic_DNA"/>
</dbReference>
<reference evidence="2 3" key="1">
    <citation type="submission" date="2021-01" db="EMBL/GenBank/DDBJ databases">
        <title>Genomic Encyclopedia of Type Strains, Phase IV (KMG-IV): sequencing the most valuable type-strain genomes for metagenomic binning, comparative biology and taxonomic classification.</title>
        <authorList>
            <person name="Goeker M."/>
        </authorList>
    </citation>
    <scope>NUCLEOTIDE SEQUENCE [LARGE SCALE GENOMIC DNA]</scope>
    <source>
        <strain evidence="2 3">DSM 28236</strain>
    </source>
</reference>
<evidence type="ECO:0000313" key="3">
    <source>
        <dbReference type="Proteomes" id="UP000808914"/>
    </source>
</evidence>
<keyword evidence="1" id="KW-0812">Transmembrane</keyword>
<protein>
    <submittedName>
        <fullName evidence="2">Magnesium-transporting ATPase (P-type)</fullName>
    </submittedName>
</protein>
<comment type="caution">
    <text evidence="2">The sequence shown here is derived from an EMBL/GenBank/DDBJ whole genome shotgun (WGS) entry which is preliminary data.</text>
</comment>
<feature type="transmembrane region" description="Helical" evidence="1">
    <location>
        <begin position="7"/>
        <end position="30"/>
    </location>
</feature>
<keyword evidence="1" id="KW-1133">Transmembrane helix</keyword>
<feature type="transmembrane region" description="Helical" evidence="1">
    <location>
        <begin position="36"/>
        <end position="61"/>
    </location>
</feature>
<dbReference type="Proteomes" id="UP000808914">
    <property type="component" value="Unassembled WGS sequence"/>
</dbReference>
<accession>A0ABS2PY33</accession>
<evidence type="ECO:0000313" key="2">
    <source>
        <dbReference type="EMBL" id="MBM7644954.1"/>
    </source>
</evidence>
<gene>
    <name evidence="2" type="ORF">JOD45_001163</name>
</gene>